<feature type="chain" id="PRO_5016620941" description="Tetratricopeptide repeat protein" evidence="1">
    <location>
        <begin position="30"/>
        <end position="357"/>
    </location>
</feature>
<evidence type="ECO:0000313" key="2">
    <source>
        <dbReference type="EMBL" id="RAU81504.1"/>
    </source>
</evidence>
<evidence type="ECO:0000313" key="3">
    <source>
        <dbReference type="Proteomes" id="UP000251692"/>
    </source>
</evidence>
<name>A0A364RB47_9BACT</name>
<organism evidence="2 3">
    <name type="scientific">Pontibacter arcticus</name>
    <dbReference type="NCBI Taxonomy" id="2080288"/>
    <lineage>
        <taxon>Bacteria</taxon>
        <taxon>Pseudomonadati</taxon>
        <taxon>Bacteroidota</taxon>
        <taxon>Cytophagia</taxon>
        <taxon>Cytophagales</taxon>
        <taxon>Hymenobacteraceae</taxon>
        <taxon>Pontibacter</taxon>
    </lineage>
</organism>
<proteinExistence type="predicted"/>
<reference evidence="2 3" key="2">
    <citation type="submission" date="2018-07" db="EMBL/GenBank/DDBJ databases">
        <title>Pontibacter sp. 2b14 genomic sequence and assembly.</title>
        <authorList>
            <person name="Du Z.-J."/>
        </authorList>
    </citation>
    <scope>NUCLEOTIDE SEQUENCE [LARGE SCALE GENOMIC DNA]</scope>
    <source>
        <strain evidence="2 3">2b14</strain>
    </source>
</reference>
<evidence type="ECO:0008006" key="4">
    <source>
        <dbReference type="Google" id="ProtNLM"/>
    </source>
</evidence>
<reference evidence="2 3" key="1">
    <citation type="submission" date="2018-06" db="EMBL/GenBank/DDBJ databases">
        <authorList>
            <person name="Liu Z.-W."/>
        </authorList>
    </citation>
    <scope>NUCLEOTIDE SEQUENCE [LARGE SCALE GENOMIC DNA]</scope>
    <source>
        <strain evidence="2 3">2b14</strain>
    </source>
</reference>
<evidence type="ECO:0000256" key="1">
    <source>
        <dbReference type="SAM" id="SignalP"/>
    </source>
</evidence>
<dbReference type="OrthoDB" id="648472at2"/>
<dbReference type="RefSeq" id="WP_112306794.1">
    <property type="nucleotide sequence ID" value="NZ_QMDV01000005.1"/>
</dbReference>
<accession>A0A364RB47</accession>
<gene>
    <name evidence="2" type="ORF">DP923_15460</name>
</gene>
<dbReference type="EMBL" id="QMDV01000005">
    <property type="protein sequence ID" value="RAU81504.1"/>
    <property type="molecule type" value="Genomic_DNA"/>
</dbReference>
<keyword evidence="1" id="KW-0732">Signal</keyword>
<sequence>MSSKPAASLQRFVFILCLLISSAISVAVAAPDYVKVYHPVINRAELQIMDKNYAEALASYQEAFAAVPDAFARDYYNATVCALLANNEKQTFAYLQALAQKGVSLDYLKRQPVFDSLEQTKPWRKFERKYSKYHRVYKRKANLDLRADLDELYARDQYFRQAEGGLRVYGDTLRKIEADNVKKLLSWVDKYGYPGEALIGVADTLEQLPRFSIVMQRQTKASRGYDFTPVLRKAVHEGRLAPQVAAYLMDVREGDSKYKSRALVKVNCTNPEECEKDKKLRAAKGYLVEKMSKKELKQVDEERAQLGLETLSEYRDKIRFNLKDNRFKLSNNWAVANYFVPSSEAARVIMQNLVAAD</sequence>
<dbReference type="Proteomes" id="UP000251692">
    <property type="component" value="Unassembled WGS sequence"/>
</dbReference>
<dbReference type="AlphaFoldDB" id="A0A364RB47"/>
<keyword evidence="3" id="KW-1185">Reference proteome</keyword>
<feature type="signal peptide" evidence="1">
    <location>
        <begin position="1"/>
        <end position="29"/>
    </location>
</feature>
<comment type="caution">
    <text evidence="2">The sequence shown here is derived from an EMBL/GenBank/DDBJ whole genome shotgun (WGS) entry which is preliminary data.</text>
</comment>
<protein>
    <recommendedName>
        <fullName evidence="4">Tetratricopeptide repeat protein</fullName>
    </recommendedName>
</protein>